<dbReference type="AlphaFoldDB" id="A0A410RNA2"/>
<reference evidence="2 3" key="1">
    <citation type="submission" date="2018-12" db="EMBL/GenBank/DDBJ databases">
        <title>Complete Genome Sequence of the Corallopyronin A producing Myxobacterium Corallococcus coralloides B035.</title>
        <authorList>
            <person name="Bouhired S.M."/>
            <person name="Rupp O."/>
            <person name="Blom J."/>
            <person name="Schaeberle T.F."/>
            <person name="Kehraus S."/>
            <person name="Schiefer A."/>
            <person name="Pfarr K."/>
            <person name="Goesmann A."/>
            <person name="Hoerauf A."/>
            <person name="Koenig G.M."/>
        </authorList>
    </citation>
    <scope>NUCLEOTIDE SEQUENCE [LARGE SCALE GENOMIC DNA]</scope>
    <source>
        <strain evidence="2 3">B035</strain>
    </source>
</reference>
<name>A0A410RNA2_CORCK</name>
<dbReference type="RefSeq" id="WP_128795464.1">
    <property type="nucleotide sequence ID" value="NZ_CP034669.1"/>
</dbReference>
<organism evidence="2 3">
    <name type="scientific">Corallococcus coralloides</name>
    <name type="common">Myxococcus coralloides</name>
    <dbReference type="NCBI Taxonomy" id="184914"/>
    <lineage>
        <taxon>Bacteria</taxon>
        <taxon>Pseudomonadati</taxon>
        <taxon>Myxococcota</taxon>
        <taxon>Myxococcia</taxon>
        <taxon>Myxococcales</taxon>
        <taxon>Cystobacterineae</taxon>
        <taxon>Myxococcaceae</taxon>
        <taxon>Corallococcus</taxon>
    </lineage>
</organism>
<evidence type="ECO:0000313" key="2">
    <source>
        <dbReference type="EMBL" id="QAT83288.1"/>
    </source>
</evidence>
<evidence type="ECO:0000313" key="3">
    <source>
        <dbReference type="Proteomes" id="UP000288758"/>
    </source>
</evidence>
<evidence type="ECO:0000256" key="1">
    <source>
        <dbReference type="SAM" id="MobiDB-lite"/>
    </source>
</evidence>
<accession>A0A410RNA2</accession>
<sequence>MHVLHRGQAPQKPLLLRPLFGGVQRIGMRTETTTTLRDAGRGKPGPAMPGVQMVMAVEVLRVLPDGSARYRFTLEQVDLLVAARTPVRTVEAARAQLSPLPGLKGEGQVAPNGRSSGFEWKLPADLSAPVRGQMQQMAGLLKDLGTFLPGEPVGVGARWEEQGAGSGALTGANTRVELRSLEGQSVGLRLQMETPRTPQPVPASLRPPPGVKGETSMHTEAKGHGGCLLSLDRLWPIRLEMDVESHVAVRAGTPEAPKRFDGFTTARLQVRELSFTPPRLRATRTV</sequence>
<protein>
    <submittedName>
        <fullName evidence="2">Uncharacterized protein</fullName>
    </submittedName>
</protein>
<dbReference type="EMBL" id="CP034669">
    <property type="protein sequence ID" value="QAT83288.1"/>
    <property type="molecule type" value="Genomic_DNA"/>
</dbReference>
<gene>
    <name evidence="2" type="ORF">EJ065_1690</name>
</gene>
<feature type="region of interest" description="Disordered" evidence="1">
    <location>
        <begin position="194"/>
        <end position="223"/>
    </location>
</feature>
<proteinExistence type="predicted"/>
<feature type="compositionally biased region" description="Pro residues" evidence="1">
    <location>
        <begin position="197"/>
        <end position="210"/>
    </location>
</feature>
<dbReference type="Proteomes" id="UP000288758">
    <property type="component" value="Chromosome"/>
</dbReference>